<accession>A0A8J2L7G4</accession>
<dbReference type="Proteomes" id="UP000708208">
    <property type="component" value="Unassembled WGS sequence"/>
</dbReference>
<sequence length="358" mass="39853">MAGTNNPDGFDKLLNVILPKKSREAENWAMEEKEKNPRFNIDNPRYNQSNFFGRYKHFAEILHPKNLFKTDAELYRAKDLVNKFRKGDDLLGMTDDDIWEQKATIDSAFNPLTGDKEIISGRIGALLPINMAIIGGMKICQKNAHETFLRSSTPYQIFLQWVLQTCNAVFNMSSTKGGSLSQVGTAYVCSTAAGVGSVLGLRHVFRNTQSFHFKFTPLWAATVANSMCITVMRFGELSNGSPIFTSDNKEIGQSKIAARQGVSQVITSRFAMTCPNSVLLPIAMEFLRSKGAFKNHPKVAASLHLCLFGVIFLYAIPLGCCLYPQIHPISSTDLEPELQEKIQKLPGPPTKVFYNKGL</sequence>
<evidence type="ECO:0000256" key="2">
    <source>
        <dbReference type="ARBA" id="ARBA00005974"/>
    </source>
</evidence>
<evidence type="ECO:0000256" key="8">
    <source>
        <dbReference type="ARBA" id="ARBA00023136"/>
    </source>
</evidence>
<dbReference type="EMBL" id="CAJVCH010385435">
    <property type="protein sequence ID" value="CAG7817054.1"/>
    <property type="molecule type" value="Genomic_DNA"/>
</dbReference>
<evidence type="ECO:0008006" key="12">
    <source>
        <dbReference type="Google" id="ProtNLM"/>
    </source>
</evidence>
<dbReference type="InterPro" id="IPR004686">
    <property type="entry name" value="Mtc"/>
</dbReference>
<proteinExistence type="inferred from homology"/>
<name>A0A8J2L7G4_9HEXA</name>
<dbReference type="GO" id="GO:0005743">
    <property type="term" value="C:mitochondrial inner membrane"/>
    <property type="evidence" value="ECO:0007669"/>
    <property type="project" value="TreeGrafter"/>
</dbReference>
<evidence type="ECO:0000256" key="7">
    <source>
        <dbReference type="ARBA" id="ARBA00023128"/>
    </source>
</evidence>
<protein>
    <recommendedName>
        <fullName evidence="12">Sidoreflexin</fullName>
    </recommendedName>
</protein>
<keyword evidence="8 9" id="KW-0472">Membrane</keyword>
<keyword evidence="5" id="KW-0029">Amino-acid transport</keyword>
<dbReference type="GO" id="GO:0015075">
    <property type="term" value="F:monoatomic ion transmembrane transporter activity"/>
    <property type="evidence" value="ECO:0007669"/>
    <property type="project" value="InterPro"/>
</dbReference>
<evidence type="ECO:0000313" key="10">
    <source>
        <dbReference type="EMBL" id="CAG7817054.1"/>
    </source>
</evidence>
<evidence type="ECO:0000256" key="1">
    <source>
        <dbReference type="ARBA" id="ARBA00004225"/>
    </source>
</evidence>
<reference evidence="10" key="1">
    <citation type="submission" date="2021-06" db="EMBL/GenBank/DDBJ databases">
        <authorList>
            <person name="Hodson N. C."/>
            <person name="Mongue J. A."/>
            <person name="Jaron S. K."/>
        </authorList>
    </citation>
    <scope>NUCLEOTIDE SEQUENCE</scope>
</reference>
<organism evidence="10 11">
    <name type="scientific">Allacma fusca</name>
    <dbReference type="NCBI Taxonomy" id="39272"/>
    <lineage>
        <taxon>Eukaryota</taxon>
        <taxon>Metazoa</taxon>
        <taxon>Ecdysozoa</taxon>
        <taxon>Arthropoda</taxon>
        <taxon>Hexapoda</taxon>
        <taxon>Collembola</taxon>
        <taxon>Symphypleona</taxon>
        <taxon>Sminthuridae</taxon>
        <taxon>Allacma</taxon>
    </lineage>
</organism>
<evidence type="ECO:0000313" key="11">
    <source>
        <dbReference type="Proteomes" id="UP000708208"/>
    </source>
</evidence>
<dbReference type="OrthoDB" id="6608471at2759"/>
<dbReference type="PANTHER" id="PTHR11153:SF8">
    <property type="entry name" value="SIDEROFLEXIN-1"/>
    <property type="match status" value="1"/>
</dbReference>
<keyword evidence="3" id="KW-0813">Transport</keyword>
<keyword evidence="11" id="KW-1185">Reference proteome</keyword>
<comment type="similarity">
    <text evidence="2">Belongs to the sideroflexin family.</text>
</comment>
<dbReference type="Pfam" id="PF03820">
    <property type="entry name" value="SFXNs"/>
    <property type="match status" value="1"/>
</dbReference>
<keyword evidence="6 9" id="KW-1133">Transmembrane helix</keyword>
<evidence type="ECO:0000256" key="6">
    <source>
        <dbReference type="ARBA" id="ARBA00022989"/>
    </source>
</evidence>
<dbReference type="GO" id="GO:0140300">
    <property type="term" value="P:serine import into mitochondrion"/>
    <property type="evidence" value="ECO:0007669"/>
    <property type="project" value="TreeGrafter"/>
</dbReference>
<keyword evidence="4 9" id="KW-0812">Transmembrane</keyword>
<dbReference type="AlphaFoldDB" id="A0A8J2L7G4"/>
<dbReference type="PANTHER" id="PTHR11153">
    <property type="entry name" value="SIDEROFLEXIN"/>
    <property type="match status" value="1"/>
</dbReference>
<comment type="caution">
    <text evidence="10">The sequence shown here is derived from an EMBL/GenBank/DDBJ whole genome shotgun (WGS) entry which is preliminary data.</text>
</comment>
<feature type="transmembrane region" description="Helical" evidence="9">
    <location>
        <begin position="299"/>
        <end position="316"/>
    </location>
</feature>
<evidence type="ECO:0000256" key="3">
    <source>
        <dbReference type="ARBA" id="ARBA00022448"/>
    </source>
</evidence>
<keyword evidence="7" id="KW-0496">Mitochondrion</keyword>
<evidence type="ECO:0000256" key="5">
    <source>
        <dbReference type="ARBA" id="ARBA00022970"/>
    </source>
</evidence>
<evidence type="ECO:0000256" key="9">
    <source>
        <dbReference type="SAM" id="Phobius"/>
    </source>
</evidence>
<evidence type="ECO:0000256" key="4">
    <source>
        <dbReference type="ARBA" id="ARBA00022692"/>
    </source>
</evidence>
<gene>
    <name evidence="10" type="ORF">AFUS01_LOCUS27642</name>
</gene>
<comment type="subcellular location">
    <subcellularLocation>
        <location evidence="1">Mitochondrion membrane</location>
        <topology evidence="1">Multi-pass membrane protein</topology>
    </subcellularLocation>
</comment>